<proteinExistence type="inferred from homology"/>
<dbReference type="PANTHER" id="PTHR42760">
    <property type="entry name" value="SHORT-CHAIN DEHYDROGENASES/REDUCTASES FAMILY MEMBER"/>
    <property type="match status" value="1"/>
</dbReference>
<keyword evidence="2" id="KW-0560">Oxidoreductase</keyword>
<dbReference type="AlphaFoldDB" id="A0A1F6CPK7"/>
<dbReference type="InterPro" id="IPR036291">
    <property type="entry name" value="NAD(P)-bd_dom_sf"/>
</dbReference>
<sequence>MKKKLVITGSEGLIGKKLVEHFKNTYEVLSLDKALGHDLTDETFVKKWFGEHKDLYGMIVCHAYNPVPTKDSKRIEPTDVPLSEVRDYMEVNAVSAFSVCRQFIKNNTSGSIINVSSLYGVVSPKHHIYTDFVKNIGYSMSKATVIIMSKYLATYYAPDIRVNAVIFGGVEDPNQDTDFVKKYNAETPMKRMMHLDETISVFEFLLDERSSYVTGTEVYVDGGWTAW</sequence>
<gene>
    <name evidence="3" type="ORF">A2763_02005</name>
</gene>
<dbReference type="Pfam" id="PF13561">
    <property type="entry name" value="adh_short_C2"/>
    <property type="match status" value="1"/>
</dbReference>
<dbReference type="EMBL" id="MFKV01000002">
    <property type="protein sequence ID" value="OGG51093.1"/>
    <property type="molecule type" value="Genomic_DNA"/>
</dbReference>
<dbReference type="Proteomes" id="UP000178370">
    <property type="component" value="Unassembled WGS sequence"/>
</dbReference>
<dbReference type="PRINTS" id="PR00081">
    <property type="entry name" value="GDHRDH"/>
</dbReference>
<evidence type="ECO:0000313" key="4">
    <source>
        <dbReference type="Proteomes" id="UP000178370"/>
    </source>
</evidence>
<dbReference type="SUPFAM" id="SSF51735">
    <property type="entry name" value="NAD(P)-binding Rossmann-fold domains"/>
    <property type="match status" value="1"/>
</dbReference>
<evidence type="ECO:0008006" key="5">
    <source>
        <dbReference type="Google" id="ProtNLM"/>
    </source>
</evidence>
<dbReference type="GO" id="GO:0016616">
    <property type="term" value="F:oxidoreductase activity, acting on the CH-OH group of donors, NAD or NADP as acceptor"/>
    <property type="evidence" value="ECO:0007669"/>
    <property type="project" value="TreeGrafter"/>
</dbReference>
<accession>A0A1F6CPK7</accession>
<dbReference type="PANTHER" id="PTHR42760:SF133">
    <property type="entry name" value="3-OXOACYL-[ACYL-CARRIER-PROTEIN] REDUCTASE"/>
    <property type="match status" value="1"/>
</dbReference>
<dbReference type="Gene3D" id="3.40.50.720">
    <property type="entry name" value="NAD(P)-binding Rossmann-like Domain"/>
    <property type="match status" value="1"/>
</dbReference>
<name>A0A1F6CPK7_9BACT</name>
<dbReference type="STRING" id="1798482.A2763_02005"/>
<organism evidence="3 4">
    <name type="scientific">Candidatus Kaiserbacteria bacterium RIFCSPHIGHO2_01_FULL_54_36</name>
    <dbReference type="NCBI Taxonomy" id="1798482"/>
    <lineage>
        <taxon>Bacteria</taxon>
        <taxon>Candidatus Kaiseribacteriota</taxon>
    </lineage>
</organism>
<dbReference type="InterPro" id="IPR002347">
    <property type="entry name" value="SDR_fam"/>
</dbReference>
<comment type="similarity">
    <text evidence="1">Belongs to the short-chain dehydrogenases/reductases (SDR) family.</text>
</comment>
<evidence type="ECO:0000313" key="3">
    <source>
        <dbReference type="EMBL" id="OGG51093.1"/>
    </source>
</evidence>
<protein>
    <recommendedName>
        <fullName evidence="5">Dehydrogenase</fullName>
    </recommendedName>
</protein>
<comment type="caution">
    <text evidence="3">The sequence shown here is derived from an EMBL/GenBank/DDBJ whole genome shotgun (WGS) entry which is preliminary data.</text>
</comment>
<evidence type="ECO:0000256" key="1">
    <source>
        <dbReference type="ARBA" id="ARBA00006484"/>
    </source>
</evidence>
<reference evidence="3 4" key="1">
    <citation type="journal article" date="2016" name="Nat. Commun.">
        <title>Thousands of microbial genomes shed light on interconnected biogeochemical processes in an aquifer system.</title>
        <authorList>
            <person name="Anantharaman K."/>
            <person name="Brown C.T."/>
            <person name="Hug L.A."/>
            <person name="Sharon I."/>
            <person name="Castelle C.J."/>
            <person name="Probst A.J."/>
            <person name="Thomas B.C."/>
            <person name="Singh A."/>
            <person name="Wilkins M.J."/>
            <person name="Karaoz U."/>
            <person name="Brodie E.L."/>
            <person name="Williams K.H."/>
            <person name="Hubbard S.S."/>
            <person name="Banfield J.F."/>
        </authorList>
    </citation>
    <scope>NUCLEOTIDE SEQUENCE [LARGE SCALE GENOMIC DNA]</scope>
</reference>
<evidence type="ECO:0000256" key="2">
    <source>
        <dbReference type="ARBA" id="ARBA00023002"/>
    </source>
</evidence>